<proteinExistence type="predicted"/>
<sequence length="82" mass="9091">MGRTSSYTLGLWTAAMIQTLLTWGKEQKATWRWLRSQFEEAHGVLWPQPATPLPGFISSSSIDKLKADNAGFLEGSSIYSEG</sequence>
<dbReference type="Proteomes" id="UP000677812">
    <property type="component" value="Unassembled WGS sequence"/>
</dbReference>
<dbReference type="EMBL" id="JAGRQH010000003">
    <property type="protein sequence ID" value="MBR0559797.1"/>
    <property type="molecule type" value="Genomic_DNA"/>
</dbReference>
<evidence type="ECO:0000313" key="1">
    <source>
        <dbReference type="EMBL" id="MBR0559797.1"/>
    </source>
</evidence>
<organism evidence="1 2">
    <name type="scientific">Neokomagataea anthophila</name>
    <dbReference type="NCBI Taxonomy" id="2826925"/>
    <lineage>
        <taxon>Bacteria</taxon>
        <taxon>Pseudomonadati</taxon>
        <taxon>Pseudomonadota</taxon>
        <taxon>Alphaproteobacteria</taxon>
        <taxon>Acetobacterales</taxon>
        <taxon>Acetobacteraceae</taxon>
        <taxon>Neokomagataea</taxon>
    </lineage>
</organism>
<keyword evidence="2" id="KW-1185">Reference proteome</keyword>
<name>A0ABS5E7A8_9PROT</name>
<gene>
    <name evidence="1" type="ORF">KB213_06990</name>
</gene>
<evidence type="ECO:0000313" key="2">
    <source>
        <dbReference type="Proteomes" id="UP000677812"/>
    </source>
</evidence>
<comment type="caution">
    <text evidence="1">The sequence shown here is derived from an EMBL/GenBank/DDBJ whole genome shotgun (WGS) entry which is preliminary data.</text>
</comment>
<reference evidence="1 2" key="1">
    <citation type="submission" date="2021-04" db="EMBL/GenBank/DDBJ databases">
        <title>The complete genome sequence of Neokomagataea sp. TBRC 2177.</title>
        <authorList>
            <person name="Charoenyingcharoen P."/>
            <person name="Yukphan P."/>
        </authorList>
    </citation>
    <scope>NUCLEOTIDE SEQUENCE [LARGE SCALE GENOMIC DNA]</scope>
    <source>
        <strain evidence="1 2">TBRC 2177</strain>
    </source>
</reference>
<accession>A0ABS5E7A8</accession>
<dbReference type="RefSeq" id="WP_211681570.1">
    <property type="nucleotide sequence ID" value="NZ_JAGRQH010000003.1"/>
</dbReference>
<protein>
    <submittedName>
        <fullName evidence="1">Uncharacterized protein</fullName>
    </submittedName>
</protein>